<evidence type="ECO:0000313" key="1">
    <source>
        <dbReference type="EMBL" id="CAH1973497.1"/>
    </source>
</evidence>
<dbReference type="Proteomes" id="UP001152888">
    <property type="component" value="Unassembled WGS sequence"/>
</dbReference>
<accession>A0A9P0KI14</accession>
<dbReference type="EMBL" id="CAKOFQ010006810">
    <property type="protein sequence ID" value="CAH1973497.1"/>
    <property type="molecule type" value="Genomic_DNA"/>
</dbReference>
<comment type="caution">
    <text evidence="1">The sequence shown here is derived from an EMBL/GenBank/DDBJ whole genome shotgun (WGS) entry which is preliminary data.</text>
</comment>
<keyword evidence="2" id="KW-1185">Reference proteome</keyword>
<gene>
    <name evidence="1" type="ORF">ACAOBT_LOCUS10582</name>
</gene>
<protein>
    <submittedName>
        <fullName evidence="1">Uncharacterized protein</fullName>
    </submittedName>
</protein>
<proteinExistence type="predicted"/>
<organism evidence="1 2">
    <name type="scientific">Acanthoscelides obtectus</name>
    <name type="common">Bean weevil</name>
    <name type="synonym">Bruchus obtectus</name>
    <dbReference type="NCBI Taxonomy" id="200917"/>
    <lineage>
        <taxon>Eukaryota</taxon>
        <taxon>Metazoa</taxon>
        <taxon>Ecdysozoa</taxon>
        <taxon>Arthropoda</taxon>
        <taxon>Hexapoda</taxon>
        <taxon>Insecta</taxon>
        <taxon>Pterygota</taxon>
        <taxon>Neoptera</taxon>
        <taxon>Endopterygota</taxon>
        <taxon>Coleoptera</taxon>
        <taxon>Polyphaga</taxon>
        <taxon>Cucujiformia</taxon>
        <taxon>Chrysomeloidea</taxon>
        <taxon>Chrysomelidae</taxon>
        <taxon>Bruchinae</taxon>
        <taxon>Bruchini</taxon>
        <taxon>Acanthoscelides</taxon>
    </lineage>
</organism>
<name>A0A9P0KI14_ACAOB</name>
<sequence length="91" mass="10633">MTTSNECSARVFCIVLETEISFFKYREEISFYIVNLFCTVLSTGVRVRSVTEKCELSIVKTLTSFREISEVIRDAEDQEAQNQLRLERRIL</sequence>
<reference evidence="1" key="1">
    <citation type="submission" date="2022-03" db="EMBL/GenBank/DDBJ databases">
        <authorList>
            <person name="Sayadi A."/>
        </authorList>
    </citation>
    <scope>NUCLEOTIDE SEQUENCE</scope>
</reference>
<dbReference type="AlphaFoldDB" id="A0A9P0KI14"/>
<evidence type="ECO:0000313" key="2">
    <source>
        <dbReference type="Proteomes" id="UP001152888"/>
    </source>
</evidence>